<sequence length="200" mass="22324">MTRINKHQTKFFFIMMSLLLFIFSGCGSPSKESDSALDSEAIRESRISELENSDLVGNVDAYAAIEGMLAEGPAPTPAKVFIIENDESVEGDAGEKYVYSRHYLDLPEELQAKSDAEMNVLVKLRQYYMETGTYSNEGIAYTRYVQITILDRAAGTIIHQETMIGSAPFSISEGESAGYGYVPEYQVLEKILEFFGYAEE</sequence>
<protein>
    <recommendedName>
        <fullName evidence="6">Lipoprotein</fullName>
    </recommendedName>
</protein>
<dbReference type="Proteomes" id="UP000076878">
    <property type="component" value="Unassembled WGS sequence"/>
</dbReference>
<evidence type="ECO:0008006" key="6">
    <source>
        <dbReference type="Google" id="ProtNLM"/>
    </source>
</evidence>
<evidence type="ECO:0000313" key="5">
    <source>
        <dbReference type="Proteomes" id="UP000199280"/>
    </source>
</evidence>
<keyword evidence="1" id="KW-0732">Signal</keyword>
<feature type="signal peptide" evidence="1">
    <location>
        <begin position="1"/>
        <end position="27"/>
    </location>
</feature>
<name>A0A143YZS4_9LACT</name>
<keyword evidence="5" id="KW-1185">Reference proteome</keyword>
<evidence type="ECO:0000256" key="1">
    <source>
        <dbReference type="SAM" id="SignalP"/>
    </source>
</evidence>
<dbReference type="PROSITE" id="PS51257">
    <property type="entry name" value="PROKAR_LIPOPROTEIN"/>
    <property type="match status" value="1"/>
</dbReference>
<dbReference type="Proteomes" id="UP000199280">
    <property type="component" value="Unassembled WGS sequence"/>
</dbReference>
<accession>A0A143YZS4</accession>
<dbReference type="EMBL" id="FNYT01000021">
    <property type="protein sequence ID" value="SEJ67284.1"/>
    <property type="molecule type" value="Genomic_DNA"/>
</dbReference>
<dbReference type="RefSeq" id="WP_068623322.1">
    <property type="nucleotide sequence ID" value="NZ_FJNB01000014.1"/>
</dbReference>
<dbReference type="EMBL" id="FJNB01000014">
    <property type="protein sequence ID" value="CZR02861.1"/>
    <property type="molecule type" value="Genomic_DNA"/>
</dbReference>
<feature type="chain" id="PRO_5038397232" description="Lipoprotein" evidence="1">
    <location>
        <begin position="28"/>
        <end position="200"/>
    </location>
</feature>
<evidence type="ECO:0000313" key="2">
    <source>
        <dbReference type="EMBL" id="CZR02861.1"/>
    </source>
</evidence>
<dbReference type="OrthoDB" id="2164884at2"/>
<evidence type="ECO:0000313" key="3">
    <source>
        <dbReference type="EMBL" id="SEJ67284.1"/>
    </source>
</evidence>
<evidence type="ECO:0000313" key="4">
    <source>
        <dbReference type="Proteomes" id="UP000076878"/>
    </source>
</evidence>
<dbReference type="AlphaFoldDB" id="A0A143YZS4"/>
<organism evidence="2 4">
    <name type="scientific">Trichococcus ilyis</name>
    <dbReference type="NCBI Taxonomy" id="640938"/>
    <lineage>
        <taxon>Bacteria</taxon>
        <taxon>Bacillati</taxon>
        <taxon>Bacillota</taxon>
        <taxon>Bacilli</taxon>
        <taxon>Lactobacillales</taxon>
        <taxon>Carnobacteriaceae</taxon>
        <taxon>Trichococcus</taxon>
    </lineage>
</organism>
<reference evidence="3 5" key="2">
    <citation type="submission" date="2016-10" db="EMBL/GenBank/DDBJ databases">
        <authorList>
            <person name="Varghese N."/>
            <person name="Submissions S."/>
        </authorList>
    </citation>
    <scope>NUCLEOTIDE SEQUENCE [LARGE SCALE GENOMIC DNA]</scope>
    <source>
        <strain evidence="3 5">DSM 22150</strain>
    </source>
</reference>
<proteinExistence type="predicted"/>
<gene>
    <name evidence="3" type="ORF">SAMN05216375_12148</name>
    <name evidence="2" type="ORF">TR210_1947</name>
</gene>
<reference evidence="2 4" key="1">
    <citation type="submission" date="2016-02" db="EMBL/GenBank/DDBJ databases">
        <authorList>
            <person name="Wen L."/>
            <person name="He K."/>
            <person name="Yang H."/>
        </authorList>
    </citation>
    <scope>NUCLEOTIDE SEQUENCE [LARGE SCALE GENOMIC DNA]</scope>
    <source>
        <strain evidence="2">Trichococcus_R210</strain>
    </source>
</reference>
<dbReference type="STRING" id="640938.TR210_1947"/>